<evidence type="ECO:0000313" key="1">
    <source>
        <dbReference type="EMBL" id="KAG0438954.1"/>
    </source>
</evidence>
<organism evidence="1 2">
    <name type="scientific">Ixodes persulcatus</name>
    <name type="common">Taiga tick</name>
    <dbReference type="NCBI Taxonomy" id="34615"/>
    <lineage>
        <taxon>Eukaryota</taxon>
        <taxon>Metazoa</taxon>
        <taxon>Ecdysozoa</taxon>
        <taxon>Arthropoda</taxon>
        <taxon>Chelicerata</taxon>
        <taxon>Arachnida</taxon>
        <taxon>Acari</taxon>
        <taxon>Parasitiformes</taxon>
        <taxon>Ixodida</taxon>
        <taxon>Ixodoidea</taxon>
        <taxon>Ixodidae</taxon>
        <taxon>Ixodinae</taxon>
        <taxon>Ixodes</taxon>
    </lineage>
</organism>
<reference evidence="1 2" key="1">
    <citation type="journal article" date="2020" name="Cell">
        <title>Large-Scale Comparative Analyses of Tick Genomes Elucidate Their Genetic Diversity and Vector Capacities.</title>
        <authorList>
            <consortium name="Tick Genome and Microbiome Consortium (TIGMIC)"/>
            <person name="Jia N."/>
            <person name="Wang J."/>
            <person name="Shi W."/>
            <person name="Du L."/>
            <person name="Sun Y."/>
            <person name="Zhan W."/>
            <person name="Jiang J.F."/>
            <person name="Wang Q."/>
            <person name="Zhang B."/>
            <person name="Ji P."/>
            <person name="Bell-Sakyi L."/>
            <person name="Cui X.M."/>
            <person name="Yuan T.T."/>
            <person name="Jiang B.G."/>
            <person name="Yang W.F."/>
            <person name="Lam T.T."/>
            <person name="Chang Q.C."/>
            <person name="Ding S.J."/>
            <person name="Wang X.J."/>
            <person name="Zhu J.G."/>
            <person name="Ruan X.D."/>
            <person name="Zhao L."/>
            <person name="Wei J.T."/>
            <person name="Ye R.Z."/>
            <person name="Que T.C."/>
            <person name="Du C.H."/>
            <person name="Zhou Y.H."/>
            <person name="Cheng J.X."/>
            <person name="Dai P.F."/>
            <person name="Guo W.B."/>
            <person name="Han X.H."/>
            <person name="Huang E.J."/>
            <person name="Li L.F."/>
            <person name="Wei W."/>
            <person name="Gao Y.C."/>
            <person name="Liu J.Z."/>
            <person name="Shao H.Z."/>
            <person name="Wang X."/>
            <person name="Wang C.C."/>
            <person name="Yang T.C."/>
            <person name="Huo Q.B."/>
            <person name="Li W."/>
            <person name="Chen H.Y."/>
            <person name="Chen S.E."/>
            <person name="Zhou L.G."/>
            <person name="Ni X.B."/>
            <person name="Tian J.H."/>
            <person name="Sheng Y."/>
            <person name="Liu T."/>
            <person name="Pan Y.S."/>
            <person name="Xia L.Y."/>
            <person name="Li J."/>
            <person name="Zhao F."/>
            <person name="Cao W.C."/>
        </authorList>
    </citation>
    <scope>NUCLEOTIDE SEQUENCE [LARGE SCALE GENOMIC DNA]</scope>
    <source>
        <strain evidence="1">Iper-2018</strain>
    </source>
</reference>
<keyword evidence="2" id="KW-1185">Reference proteome</keyword>
<gene>
    <name evidence="1" type="ORF">HPB47_016800</name>
</gene>
<sequence length="62" mass="7166">SEEVIIGGFTIPEGTIVMANLWAVNMDSSLWVRPEKFDPYMFIEESRAKLKPKPEYFIPFSI</sequence>
<name>A0AC60QRZ4_IXOPE</name>
<dbReference type="EMBL" id="JABSTQ010005608">
    <property type="protein sequence ID" value="KAG0438954.1"/>
    <property type="molecule type" value="Genomic_DNA"/>
</dbReference>
<dbReference type="Proteomes" id="UP000805193">
    <property type="component" value="Unassembled WGS sequence"/>
</dbReference>
<evidence type="ECO:0000313" key="2">
    <source>
        <dbReference type="Proteomes" id="UP000805193"/>
    </source>
</evidence>
<protein>
    <submittedName>
        <fullName evidence="1">Uncharacterized protein</fullName>
    </submittedName>
</protein>
<feature type="non-terminal residue" evidence="1">
    <location>
        <position position="1"/>
    </location>
</feature>
<proteinExistence type="predicted"/>
<feature type="non-terminal residue" evidence="1">
    <location>
        <position position="62"/>
    </location>
</feature>
<accession>A0AC60QRZ4</accession>
<comment type="caution">
    <text evidence="1">The sequence shown here is derived from an EMBL/GenBank/DDBJ whole genome shotgun (WGS) entry which is preliminary data.</text>
</comment>